<name>A0A2Z6S596_9GLOM</name>
<dbReference type="Proteomes" id="UP000247702">
    <property type="component" value="Unassembled WGS sequence"/>
</dbReference>
<gene>
    <name evidence="2" type="ORF">RCL2_001932100</name>
    <name evidence="1" type="ORF">RclHR1_05600010</name>
</gene>
<dbReference type="EMBL" id="BEXD01003938">
    <property type="protein sequence ID" value="GBC04310.1"/>
    <property type="molecule type" value="Genomic_DNA"/>
</dbReference>
<sequence length="74" mass="8671">MPLLPPEITQEIEKAKKKRWLEHHELRLSTQKKLISVDSRSNSQQFGIYQRECTLHLSLLQPKLQSLVHADNPD</sequence>
<dbReference type="Proteomes" id="UP000615446">
    <property type="component" value="Unassembled WGS sequence"/>
</dbReference>
<reference evidence="1 3" key="1">
    <citation type="submission" date="2017-11" db="EMBL/GenBank/DDBJ databases">
        <title>The genome of Rhizophagus clarus HR1 reveals common genetic basis of auxotrophy among arbuscular mycorrhizal fungi.</title>
        <authorList>
            <person name="Kobayashi Y."/>
        </authorList>
    </citation>
    <scope>NUCLEOTIDE SEQUENCE [LARGE SCALE GENOMIC DNA]</scope>
    <source>
        <strain evidence="1 3">HR1</strain>
    </source>
</reference>
<accession>A0A2Z6S596</accession>
<evidence type="ECO:0000313" key="1">
    <source>
        <dbReference type="EMBL" id="GBC04310.1"/>
    </source>
</evidence>
<organism evidence="1 3">
    <name type="scientific">Rhizophagus clarus</name>
    <dbReference type="NCBI Taxonomy" id="94130"/>
    <lineage>
        <taxon>Eukaryota</taxon>
        <taxon>Fungi</taxon>
        <taxon>Fungi incertae sedis</taxon>
        <taxon>Mucoromycota</taxon>
        <taxon>Glomeromycotina</taxon>
        <taxon>Glomeromycetes</taxon>
        <taxon>Glomerales</taxon>
        <taxon>Glomeraceae</taxon>
        <taxon>Rhizophagus</taxon>
    </lineage>
</organism>
<proteinExistence type="predicted"/>
<evidence type="ECO:0000313" key="2">
    <source>
        <dbReference type="EMBL" id="GES92547.1"/>
    </source>
</evidence>
<dbReference type="EMBL" id="BLAL01000215">
    <property type="protein sequence ID" value="GES92547.1"/>
    <property type="molecule type" value="Genomic_DNA"/>
</dbReference>
<comment type="caution">
    <text evidence="1">The sequence shown here is derived from an EMBL/GenBank/DDBJ whole genome shotgun (WGS) entry which is preliminary data.</text>
</comment>
<reference evidence="2" key="2">
    <citation type="submission" date="2019-10" db="EMBL/GenBank/DDBJ databases">
        <title>Conservation and host-specific expression of non-tandemly repeated heterogenous ribosome RNA gene in arbuscular mycorrhizal fungi.</title>
        <authorList>
            <person name="Maeda T."/>
            <person name="Kobayashi Y."/>
            <person name="Nakagawa T."/>
            <person name="Ezawa T."/>
            <person name="Yamaguchi K."/>
            <person name="Bino T."/>
            <person name="Nishimoto Y."/>
            <person name="Shigenobu S."/>
            <person name="Kawaguchi M."/>
        </authorList>
    </citation>
    <scope>NUCLEOTIDE SEQUENCE</scope>
    <source>
        <strain evidence="2">HR1</strain>
    </source>
</reference>
<keyword evidence="3" id="KW-1185">Reference proteome</keyword>
<protein>
    <submittedName>
        <fullName evidence="1">Uncharacterized protein</fullName>
    </submittedName>
</protein>
<dbReference type="AlphaFoldDB" id="A0A2Z6S596"/>
<evidence type="ECO:0000313" key="3">
    <source>
        <dbReference type="Proteomes" id="UP000247702"/>
    </source>
</evidence>